<feature type="signal peptide" evidence="1">
    <location>
        <begin position="1"/>
        <end position="30"/>
    </location>
</feature>
<feature type="chain" id="PRO_5008146760" evidence="1">
    <location>
        <begin position="31"/>
        <end position="103"/>
    </location>
</feature>
<evidence type="ECO:0000313" key="2">
    <source>
        <dbReference type="Proteomes" id="UP000050741"/>
    </source>
</evidence>
<dbReference type="Proteomes" id="UP000050741">
    <property type="component" value="Unassembled WGS sequence"/>
</dbReference>
<evidence type="ECO:0000313" key="3">
    <source>
        <dbReference type="WBParaSite" id="GPLIN_000549000"/>
    </source>
</evidence>
<evidence type="ECO:0000256" key="1">
    <source>
        <dbReference type="SAM" id="SignalP"/>
    </source>
</evidence>
<protein>
    <submittedName>
        <fullName evidence="3">Secreted protein</fullName>
    </submittedName>
</protein>
<dbReference type="WBParaSite" id="GPLIN_000549000">
    <property type="protein sequence ID" value="GPLIN_000549000"/>
    <property type="gene ID" value="GPLIN_000549000"/>
</dbReference>
<reference evidence="2" key="1">
    <citation type="submission" date="2013-12" db="EMBL/GenBank/DDBJ databases">
        <authorList>
            <person name="Aslett M."/>
        </authorList>
    </citation>
    <scope>NUCLEOTIDE SEQUENCE [LARGE SCALE GENOMIC DNA]</scope>
    <source>
        <strain evidence="2">Lindley</strain>
    </source>
</reference>
<reference evidence="3" key="3">
    <citation type="submission" date="2016-06" db="UniProtKB">
        <authorList>
            <consortium name="WormBaseParasite"/>
        </authorList>
    </citation>
    <scope>IDENTIFICATION</scope>
</reference>
<dbReference type="AlphaFoldDB" id="A0A183BY00"/>
<reference evidence="2" key="2">
    <citation type="submission" date="2014-05" db="EMBL/GenBank/DDBJ databases">
        <title>The genome and life-stage specific transcriptomes of Globodera pallida elucidate key aspects of plant parasitism by a cyst nematode.</title>
        <authorList>
            <person name="Cotton J.A."/>
            <person name="Lilley C.J."/>
            <person name="Jones L.M."/>
            <person name="Kikuchi T."/>
            <person name="Reid A.J."/>
            <person name="Thorpe P."/>
            <person name="Tsai I.J."/>
            <person name="Beasley H."/>
            <person name="Blok V."/>
            <person name="Cock P.J.A."/>
            <person name="Van den Akker S.E."/>
            <person name="Holroyd N."/>
            <person name="Hunt M."/>
            <person name="Mantelin S."/>
            <person name="Naghra H."/>
            <person name="Pain A."/>
            <person name="Palomares-Rius J.E."/>
            <person name="Zarowiecki M."/>
            <person name="Berriman M."/>
            <person name="Jones J.T."/>
            <person name="Urwin P.E."/>
        </authorList>
    </citation>
    <scope>NUCLEOTIDE SEQUENCE [LARGE SCALE GENOMIC DNA]</scope>
    <source>
        <strain evidence="2">Lindley</strain>
    </source>
</reference>
<accession>A0A183BY00</accession>
<sequence length="103" mass="12017">MRVGTFLSIFAAFFLFFVAFLPLSAHSSAARRPNSFTRTKYSRVDTVHSQHNSKLFHEIKRPNKHIRLKKTNRRMVQSERQLKYSAKFVPSSKEDQNGGDEEE</sequence>
<keyword evidence="2" id="KW-1185">Reference proteome</keyword>
<organism evidence="2 3">
    <name type="scientific">Globodera pallida</name>
    <name type="common">Potato cyst nematode worm</name>
    <name type="synonym">Heterodera pallida</name>
    <dbReference type="NCBI Taxonomy" id="36090"/>
    <lineage>
        <taxon>Eukaryota</taxon>
        <taxon>Metazoa</taxon>
        <taxon>Ecdysozoa</taxon>
        <taxon>Nematoda</taxon>
        <taxon>Chromadorea</taxon>
        <taxon>Rhabditida</taxon>
        <taxon>Tylenchina</taxon>
        <taxon>Tylenchomorpha</taxon>
        <taxon>Tylenchoidea</taxon>
        <taxon>Heteroderidae</taxon>
        <taxon>Heteroderinae</taxon>
        <taxon>Globodera</taxon>
    </lineage>
</organism>
<keyword evidence="1" id="KW-0732">Signal</keyword>
<proteinExistence type="predicted"/>
<name>A0A183BY00_GLOPA</name>